<dbReference type="EnsemblPlants" id="MELO3C030479.2.1">
    <property type="protein sequence ID" value="MELO3C030479.2.1"/>
    <property type="gene ID" value="MELO3C030479.2"/>
</dbReference>
<dbReference type="Gramene" id="MELO3C030479.2.1">
    <property type="protein sequence ID" value="MELO3C030479.2.1"/>
    <property type="gene ID" value="MELO3C030479.2"/>
</dbReference>
<evidence type="ECO:0000313" key="2">
    <source>
        <dbReference type="EnsemblPlants" id="MELO3C030479.2.1"/>
    </source>
</evidence>
<sequence length="37" mass="4085">MSSIFPKRDSVTHTKAMLSSRKYKVNSMENGAPQGLS</sequence>
<organism evidence="2">
    <name type="scientific">Cucumis melo</name>
    <name type="common">Muskmelon</name>
    <dbReference type="NCBI Taxonomy" id="3656"/>
    <lineage>
        <taxon>Eukaryota</taxon>
        <taxon>Viridiplantae</taxon>
        <taxon>Streptophyta</taxon>
        <taxon>Embryophyta</taxon>
        <taxon>Tracheophyta</taxon>
        <taxon>Spermatophyta</taxon>
        <taxon>Magnoliopsida</taxon>
        <taxon>eudicotyledons</taxon>
        <taxon>Gunneridae</taxon>
        <taxon>Pentapetalae</taxon>
        <taxon>rosids</taxon>
        <taxon>fabids</taxon>
        <taxon>Cucurbitales</taxon>
        <taxon>Cucurbitaceae</taxon>
        <taxon>Benincaseae</taxon>
        <taxon>Cucumis</taxon>
    </lineage>
</organism>
<protein>
    <submittedName>
        <fullName evidence="2">Uncharacterized protein</fullName>
    </submittedName>
</protein>
<name>A0A9I9E926_CUCME</name>
<accession>A0A9I9E926</accession>
<proteinExistence type="predicted"/>
<dbReference type="AlphaFoldDB" id="A0A9I9E926"/>
<evidence type="ECO:0000256" key="1">
    <source>
        <dbReference type="SAM" id="MobiDB-lite"/>
    </source>
</evidence>
<feature type="region of interest" description="Disordered" evidence="1">
    <location>
        <begin position="1"/>
        <end position="37"/>
    </location>
</feature>
<feature type="compositionally biased region" description="Basic and acidic residues" evidence="1">
    <location>
        <begin position="1"/>
        <end position="12"/>
    </location>
</feature>
<reference evidence="2" key="1">
    <citation type="submission" date="2023-03" db="UniProtKB">
        <authorList>
            <consortium name="EnsemblPlants"/>
        </authorList>
    </citation>
    <scope>IDENTIFICATION</scope>
</reference>